<dbReference type="EMBL" id="JAHDVG010000483">
    <property type="protein sequence ID" value="KAH1171991.1"/>
    <property type="molecule type" value="Genomic_DNA"/>
</dbReference>
<feature type="compositionally biased region" description="Basic and acidic residues" evidence="3">
    <location>
        <begin position="138"/>
        <end position="148"/>
    </location>
</feature>
<organism evidence="5 6">
    <name type="scientific">Mauremys mutica</name>
    <name type="common">yellowpond turtle</name>
    <dbReference type="NCBI Taxonomy" id="74926"/>
    <lineage>
        <taxon>Eukaryota</taxon>
        <taxon>Metazoa</taxon>
        <taxon>Chordata</taxon>
        <taxon>Craniata</taxon>
        <taxon>Vertebrata</taxon>
        <taxon>Euteleostomi</taxon>
        <taxon>Archelosauria</taxon>
        <taxon>Testudinata</taxon>
        <taxon>Testudines</taxon>
        <taxon>Cryptodira</taxon>
        <taxon>Durocryptodira</taxon>
        <taxon>Testudinoidea</taxon>
        <taxon>Geoemydidae</taxon>
        <taxon>Geoemydinae</taxon>
        <taxon>Mauremys</taxon>
    </lineage>
</organism>
<feature type="region of interest" description="Disordered" evidence="3">
    <location>
        <begin position="59"/>
        <end position="79"/>
    </location>
</feature>
<dbReference type="InterPro" id="IPR015505">
    <property type="entry name" value="Coronin"/>
</dbReference>
<sequence>MSRKVVRSSKFRHVFGQPAKADQCYDDVRISQTTWDSSFCSVNPKFLAMIVEANRAPGQVPAPGVRTHGPGAGHRVVPPQRQHHCQRLRGLHRHGRQLHPLLRGDARGPLPALPVPLQLQGVPARGRLDAQARPGRQQVRDRPILQTP</sequence>
<dbReference type="GO" id="GO:0016477">
    <property type="term" value="P:cell migration"/>
    <property type="evidence" value="ECO:0007669"/>
    <property type="project" value="TreeGrafter"/>
</dbReference>
<dbReference type="InterPro" id="IPR015048">
    <property type="entry name" value="DUF1899"/>
</dbReference>
<feature type="region of interest" description="Disordered" evidence="3">
    <location>
        <begin position="126"/>
        <end position="148"/>
    </location>
</feature>
<protein>
    <recommendedName>
        <fullName evidence="4">DUF1899 domain-containing protein</fullName>
    </recommendedName>
</protein>
<accession>A0A9D4AX44</accession>
<dbReference type="PANTHER" id="PTHR10856:SF18">
    <property type="entry name" value="CORONIN-1A"/>
    <property type="match status" value="1"/>
</dbReference>
<gene>
    <name evidence="5" type="ORF">KIL84_007609</name>
</gene>
<dbReference type="Pfam" id="PF08953">
    <property type="entry name" value="DUF1899"/>
    <property type="match status" value="1"/>
</dbReference>
<dbReference type="SMART" id="SM01166">
    <property type="entry name" value="DUF1899"/>
    <property type="match status" value="1"/>
</dbReference>
<name>A0A9D4AX44_9SAUR</name>
<keyword evidence="6" id="KW-1185">Reference proteome</keyword>
<comment type="caution">
    <text evidence="5">The sequence shown here is derived from an EMBL/GenBank/DDBJ whole genome shotgun (WGS) entry which is preliminary data.</text>
</comment>
<keyword evidence="1" id="KW-0853">WD repeat</keyword>
<evidence type="ECO:0000256" key="1">
    <source>
        <dbReference type="ARBA" id="ARBA00022574"/>
    </source>
</evidence>
<evidence type="ECO:0000313" key="5">
    <source>
        <dbReference type="EMBL" id="KAH1171991.1"/>
    </source>
</evidence>
<dbReference type="InterPro" id="IPR015943">
    <property type="entry name" value="WD40/YVTN_repeat-like_dom_sf"/>
</dbReference>
<evidence type="ECO:0000256" key="2">
    <source>
        <dbReference type="ARBA" id="ARBA00022737"/>
    </source>
</evidence>
<dbReference type="Proteomes" id="UP000827986">
    <property type="component" value="Unassembled WGS sequence"/>
</dbReference>
<feature type="domain" description="DUF1899" evidence="4">
    <location>
        <begin position="4"/>
        <end position="58"/>
    </location>
</feature>
<evidence type="ECO:0000259" key="4">
    <source>
        <dbReference type="SMART" id="SM01166"/>
    </source>
</evidence>
<proteinExistence type="predicted"/>
<evidence type="ECO:0000256" key="3">
    <source>
        <dbReference type="SAM" id="MobiDB-lite"/>
    </source>
</evidence>
<dbReference type="PANTHER" id="PTHR10856">
    <property type="entry name" value="CORONIN"/>
    <property type="match status" value="1"/>
</dbReference>
<keyword evidence="2" id="KW-0677">Repeat</keyword>
<dbReference type="AlphaFoldDB" id="A0A9D4AX44"/>
<reference evidence="5" key="1">
    <citation type="submission" date="2021-09" db="EMBL/GenBank/DDBJ databases">
        <title>The genome of Mauremys mutica provides insights into the evolution of semi-aquatic lifestyle.</title>
        <authorList>
            <person name="Gong S."/>
            <person name="Gao Y."/>
        </authorList>
    </citation>
    <scope>NUCLEOTIDE SEQUENCE</scope>
    <source>
        <strain evidence="5">MM-2020</strain>
        <tissue evidence="5">Muscle</tissue>
    </source>
</reference>
<dbReference type="Gene3D" id="2.130.10.10">
    <property type="entry name" value="YVTN repeat-like/Quinoprotein amine dehydrogenase"/>
    <property type="match status" value="1"/>
</dbReference>
<evidence type="ECO:0000313" key="6">
    <source>
        <dbReference type="Proteomes" id="UP000827986"/>
    </source>
</evidence>
<dbReference type="GO" id="GO:0051015">
    <property type="term" value="F:actin filament binding"/>
    <property type="evidence" value="ECO:0007669"/>
    <property type="project" value="TreeGrafter"/>
</dbReference>
<dbReference type="GO" id="GO:0007015">
    <property type="term" value="P:actin filament organization"/>
    <property type="evidence" value="ECO:0007669"/>
    <property type="project" value="TreeGrafter"/>
</dbReference>